<keyword evidence="3" id="KW-1185">Reference proteome</keyword>
<name>A0A9W8QIU8_AKAMU</name>
<evidence type="ECO:0000313" key="3">
    <source>
        <dbReference type="Proteomes" id="UP001144673"/>
    </source>
</evidence>
<dbReference type="KEGG" id="amus:LMH87_008025"/>
<dbReference type="GeneID" id="80895184"/>
<dbReference type="EMBL" id="JAJHUN010000005">
    <property type="protein sequence ID" value="KAJ4159109.1"/>
    <property type="molecule type" value="Genomic_DNA"/>
</dbReference>
<dbReference type="Proteomes" id="UP001144673">
    <property type="component" value="Unassembled WGS sequence"/>
</dbReference>
<sequence>MMRRSLPRAIPKRAQLSNATRRTRTPFPAALRAITTTSVMSAPTNPYASAPADAFQLLPESQKAGEAEDALYDAQIKEVEAWWASLSIPSVPLTRSR</sequence>
<dbReference type="AlphaFoldDB" id="A0A9W8QIU8"/>
<comment type="caution">
    <text evidence="2">The sequence shown here is derived from an EMBL/GenBank/DDBJ whole genome shotgun (WGS) entry which is preliminary data.</text>
</comment>
<accession>A0A9W8QIU8</accession>
<protein>
    <submittedName>
        <fullName evidence="2">Uncharacterized protein</fullName>
    </submittedName>
</protein>
<gene>
    <name evidence="2" type="ORF">LMH87_008025</name>
</gene>
<organism evidence="2 3">
    <name type="scientific">Akanthomyces muscarius</name>
    <name type="common">Entomopathogenic fungus</name>
    <name type="synonym">Lecanicillium muscarium</name>
    <dbReference type="NCBI Taxonomy" id="2231603"/>
    <lineage>
        <taxon>Eukaryota</taxon>
        <taxon>Fungi</taxon>
        <taxon>Dikarya</taxon>
        <taxon>Ascomycota</taxon>
        <taxon>Pezizomycotina</taxon>
        <taxon>Sordariomycetes</taxon>
        <taxon>Hypocreomycetidae</taxon>
        <taxon>Hypocreales</taxon>
        <taxon>Cordycipitaceae</taxon>
        <taxon>Akanthomyces</taxon>
    </lineage>
</organism>
<dbReference type="RefSeq" id="XP_056057108.1">
    <property type="nucleotide sequence ID" value="XM_056197047.1"/>
</dbReference>
<evidence type="ECO:0000313" key="2">
    <source>
        <dbReference type="EMBL" id="KAJ4159109.1"/>
    </source>
</evidence>
<proteinExistence type="predicted"/>
<reference evidence="2" key="1">
    <citation type="journal article" date="2023" name="Access Microbiol">
        <title>De-novo genome assembly for Akanthomyces muscarius, a biocontrol agent of insect agricultural pests.</title>
        <authorList>
            <person name="Erdos Z."/>
            <person name="Studholme D.J."/>
            <person name="Raymond B."/>
            <person name="Sharma M."/>
        </authorList>
    </citation>
    <scope>NUCLEOTIDE SEQUENCE</scope>
    <source>
        <strain evidence="2">Ve6</strain>
    </source>
</reference>
<feature type="region of interest" description="Disordered" evidence="1">
    <location>
        <begin position="1"/>
        <end position="26"/>
    </location>
</feature>
<evidence type="ECO:0000256" key="1">
    <source>
        <dbReference type="SAM" id="MobiDB-lite"/>
    </source>
</evidence>